<accession>A0A0N4XSM1</accession>
<dbReference type="SUPFAM" id="SSF57535">
    <property type="entry name" value="Complement control module/SCR domain"/>
    <property type="match status" value="1"/>
</dbReference>
<evidence type="ECO:0000313" key="5">
    <source>
        <dbReference type="WBParaSite" id="NBR_0000552301-mRNA-1"/>
    </source>
</evidence>
<feature type="chain" id="PRO_5043124839" evidence="2">
    <location>
        <begin position="21"/>
        <end position="83"/>
    </location>
</feature>
<keyword evidence="1" id="KW-1015">Disulfide bond</keyword>
<sequence length="83" mass="9077">MNRALCLALVLLALTVSVESVCFPLSPLGQRTVRYFADGKEFHFEHYSPGFVAVASCPAGMQLVGRKTALCLHGYWEKLGTCV</sequence>
<dbReference type="WBParaSite" id="NBR_0000552301-mRNA-1">
    <property type="protein sequence ID" value="NBR_0000552301-mRNA-1"/>
    <property type="gene ID" value="NBR_0000552301"/>
</dbReference>
<dbReference type="InterPro" id="IPR035976">
    <property type="entry name" value="Sushi/SCR/CCP_sf"/>
</dbReference>
<organism evidence="5">
    <name type="scientific">Nippostrongylus brasiliensis</name>
    <name type="common">Rat hookworm</name>
    <dbReference type="NCBI Taxonomy" id="27835"/>
    <lineage>
        <taxon>Eukaryota</taxon>
        <taxon>Metazoa</taxon>
        <taxon>Ecdysozoa</taxon>
        <taxon>Nematoda</taxon>
        <taxon>Chromadorea</taxon>
        <taxon>Rhabditida</taxon>
        <taxon>Rhabditina</taxon>
        <taxon>Rhabditomorpha</taxon>
        <taxon>Strongyloidea</taxon>
        <taxon>Heligmosomidae</taxon>
        <taxon>Nippostrongylus</taxon>
    </lineage>
</organism>
<protein>
    <submittedName>
        <fullName evidence="5">Sushi domain-containing protein</fullName>
    </submittedName>
</protein>
<evidence type="ECO:0000256" key="1">
    <source>
        <dbReference type="ARBA" id="ARBA00023157"/>
    </source>
</evidence>
<evidence type="ECO:0000256" key="2">
    <source>
        <dbReference type="SAM" id="SignalP"/>
    </source>
</evidence>
<feature type="signal peptide" evidence="2">
    <location>
        <begin position="1"/>
        <end position="20"/>
    </location>
</feature>
<proteinExistence type="predicted"/>
<gene>
    <name evidence="3" type="ORF">NBR_LOCUS5525</name>
</gene>
<reference evidence="3 4" key="2">
    <citation type="submission" date="2018-11" db="EMBL/GenBank/DDBJ databases">
        <authorList>
            <consortium name="Pathogen Informatics"/>
        </authorList>
    </citation>
    <scope>NUCLEOTIDE SEQUENCE [LARGE SCALE GENOMIC DNA]</scope>
</reference>
<name>A0A0N4XSM1_NIPBR</name>
<reference evidence="5" key="1">
    <citation type="submission" date="2017-02" db="UniProtKB">
        <authorList>
            <consortium name="WormBaseParasite"/>
        </authorList>
    </citation>
    <scope>IDENTIFICATION</scope>
</reference>
<dbReference type="EMBL" id="UYSL01013701">
    <property type="protein sequence ID" value="VDL69114.1"/>
    <property type="molecule type" value="Genomic_DNA"/>
</dbReference>
<evidence type="ECO:0000313" key="4">
    <source>
        <dbReference type="Proteomes" id="UP000271162"/>
    </source>
</evidence>
<dbReference type="AlphaFoldDB" id="A0A0N4XSM1"/>
<keyword evidence="2" id="KW-0732">Signal</keyword>
<keyword evidence="4" id="KW-1185">Reference proteome</keyword>
<evidence type="ECO:0000313" key="3">
    <source>
        <dbReference type="EMBL" id="VDL69114.1"/>
    </source>
</evidence>
<dbReference type="Gene3D" id="2.10.70.10">
    <property type="entry name" value="Complement Module, domain 1"/>
    <property type="match status" value="1"/>
</dbReference>
<dbReference type="Proteomes" id="UP000271162">
    <property type="component" value="Unassembled WGS sequence"/>
</dbReference>